<reference evidence="5 6" key="1">
    <citation type="submission" date="2017-05" db="EMBL/GenBank/DDBJ databases">
        <title>Draft genome sequence of Elsinoe australis.</title>
        <authorList>
            <person name="Cheng Q."/>
        </authorList>
    </citation>
    <scope>NUCLEOTIDE SEQUENCE [LARGE SCALE GENOMIC DNA]</scope>
    <source>
        <strain evidence="5 6">NL1</strain>
    </source>
</reference>
<dbReference type="SUPFAM" id="SSF52821">
    <property type="entry name" value="Rhodanese/Cell cycle control phosphatase"/>
    <property type="match status" value="1"/>
</dbReference>
<comment type="caution">
    <text evidence="5">The sequence shown here is derived from an EMBL/GenBank/DDBJ whole genome shotgun (WGS) entry which is preliminary data.</text>
</comment>
<organism evidence="5 6">
    <name type="scientific">Elsinoe australis</name>
    <dbReference type="NCBI Taxonomy" id="40998"/>
    <lineage>
        <taxon>Eukaryota</taxon>
        <taxon>Fungi</taxon>
        <taxon>Dikarya</taxon>
        <taxon>Ascomycota</taxon>
        <taxon>Pezizomycotina</taxon>
        <taxon>Dothideomycetes</taxon>
        <taxon>Dothideomycetidae</taxon>
        <taxon>Myriangiales</taxon>
        <taxon>Elsinoaceae</taxon>
        <taxon>Elsinoe</taxon>
    </lineage>
</organism>
<dbReference type="Proteomes" id="UP000243723">
    <property type="component" value="Unassembled WGS sequence"/>
</dbReference>
<dbReference type="InterPro" id="IPR050185">
    <property type="entry name" value="Ub_carboxyl-term_hydrolase"/>
</dbReference>
<evidence type="ECO:0000313" key="6">
    <source>
        <dbReference type="Proteomes" id="UP000243723"/>
    </source>
</evidence>
<dbReference type="GO" id="GO:0016579">
    <property type="term" value="P:protein deubiquitination"/>
    <property type="evidence" value="ECO:0007669"/>
    <property type="project" value="InterPro"/>
</dbReference>
<feature type="domain" description="USP" evidence="4">
    <location>
        <begin position="718"/>
        <end position="1087"/>
    </location>
</feature>
<feature type="compositionally biased region" description="Pro residues" evidence="2">
    <location>
        <begin position="636"/>
        <end position="651"/>
    </location>
</feature>
<gene>
    <name evidence="5" type="ORF">B9Z65_7903</name>
</gene>
<dbReference type="OrthoDB" id="292964at2759"/>
<protein>
    <submittedName>
        <fullName evidence="5">Ubiquitin carboxyl-terminal hydrolase 8</fullName>
    </submittedName>
</protein>
<dbReference type="SMART" id="SM00450">
    <property type="entry name" value="RHOD"/>
    <property type="match status" value="1"/>
</dbReference>
<feature type="region of interest" description="Disordered" evidence="2">
    <location>
        <begin position="1"/>
        <end position="42"/>
    </location>
</feature>
<feature type="region of interest" description="Disordered" evidence="2">
    <location>
        <begin position="245"/>
        <end position="274"/>
    </location>
</feature>
<dbReference type="InterPro" id="IPR001394">
    <property type="entry name" value="Peptidase_C19_UCH"/>
</dbReference>
<dbReference type="SUPFAM" id="SSF54001">
    <property type="entry name" value="Cysteine proteinases"/>
    <property type="match status" value="1"/>
</dbReference>
<feature type="compositionally biased region" description="Pro residues" evidence="2">
    <location>
        <begin position="156"/>
        <end position="173"/>
    </location>
</feature>
<dbReference type="Pfam" id="PF00443">
    <property type="entry name" value="UCH"/>
    <property type="match status" value="1"/>
</dbReference>
<dbReference type="InterPro" id="IPR001763">
    <property type="entry name" value="Rhodanese-like_dom"/>
</dbReference>
<keyword evidence="6" id="KW-1185">Reference proteome</keyword>
<dbReference type="FunFam" id="3.90.70.10:FF:000125">
    <property type="entry name" value="Ubiquitin C-terminal hydrolase, putative"/>
    <property type="match status" value="1"/>
</dbReference>
<feature type="compositionally biased region" description="Polar residues" evidence="2">
    <location>
        <begin position="351"/>
        <end position="361"/>
    </location>
</feature>
<dbReference type="InterPro" id="IPR028889">
    <property type="entry name" value="USP"/>
</dbReference>
<feature type="compositionally biased region" description="Polar residues" evidence="2">
    <location>
        <begin position="248"/>
        <end position="272"/>
    </location>
</feature>
<dbReference type="CDD" id="cd02674">
    <property type="entry name" value="Peptidase_C19R"/>
    <property type="match status" value="1"/>
</dbReference>
<proteinExistence type="inferred from homology"/>
<dbReference type="PROSITE" id="PS50206">
    <property type="entry name" value="RHODANESE_3"/>
    <property type="match status" value="1"/>
</dbReference>
<evidence type="ECO:0000313" key="5">
    <source>
        <dbReference type="EMBL" id="PSK54097.1"/>
    </source>
</evidence>
<feature type="compositionally biased region" description="Pro residues" evidence="2">
    <location>
        <begin position="1"/>
        <end position="10"/>
    </location>
</feature>
<feature type="region of interest" description="Disordered" evidence="2">
    <location>
        <begin position="143"/>
        <end position="218"/>
    </location>
</feature>
<dbReference type="GO" id="GO:0004843">
    <property type="term" value="F:cysteine-type deubiquitinase activity"/>
    <property type="evidence" value="ECO:0007669"/>
    <property type="project" value="InterPro"/>
</dbReference>
<sequence length="1088" mass="122544">MSLPSPPPGGPYHLQPGSERNSARFSNGSAASGSSSKSNQPLAHIQDLQDRALEGLDKNQSISLMVTAAENSLRQAVTLLEYRRPDLAYLEYLRCYEILVNTIYQNPGFPTFKNSKGPMFSRYNHLIKRLASREDQFRNVKDIIENDNKRNGTQPRLPPSLTPGPKQASPPMPQGATFSAESQDPSKAYANGQNGVQGLPMRPPKPPVSDKPAELRSRPLSGEVVNGAKSPSDVLSERFSKLRMGPTIDTSMNGRPQSRDSQMSPISQTQSPVEFRNSFDLRSSTKPAGPRIMNGGYYKPTSDVLSIDAQVAAAMPQPPTPAYSPARNMQISGDIGLPRSSARSMVGTGGRSNSVASSVATTHPPGGDDSGYFSRAAANGMSRRKSVYLPKETRVGAEKLYDYLKMHTVLLIDCRSREEFDNGHIYANTIICIEPTALRKDMSAEQLQDSLVLSPDHEQELFEVRDSFDLVVYYDASTSSDQYLRNPITPEDHSLRYLHEALFEYSDKPLQRPPILLMGGIDAWVDLVGNQALKSSNTAEMMRSARPVRRSIAPDAGQRIQNQKRRLRDYNPLDAEEERKWMERARKESVVVEPRPSIQEEEPVDDAIIDEFNRRFPDAATIGQPAISEYQETRQPPRPPKIPEYPAPHRPSSPAIQPSSHAPPVPPLPTVPKRPAPAAPRMSYSGVNERSVSLTKSAELPAYVPHHLQPSNLRLPRTGLVNFGVTCYMNSTIQALSATLPLSLFFLDDKYKAIVQRDNWKGSKGVLPELFANLVRSIWKGDVEAIRPSTLRAFCARLNREWGIDRQQDAKEFLDFLLDCLHEDLNANWQRTPLRALTEEQEIEREKRPKLVVSKTEWQRYTHREQSYLTSLFAGQHASRLKCTKCHFTSTTYEAFYSISVEIPRSGKSTIQECLKSYCAEEMLSSDEMWKCPRCKKQREATKQITITRAPQYLVVHFKRFAAGKEGSAKKVRTPIDFPLENLDLEPYMLPQPQSVERDIIVRDFGLDGLKTDATMTPPYLYDAYAVMRHIGTTMSSGHYTTLARDKARRCWRHYNDTLVSDFDPERTGERERLGNEMAYIVFYERKR</sequence>
<dbReference type="PROSITE" id="PS50235">
    <property type="entry name" value="USP_3"/>
    <property type="match status" value="1"/>
</dbReference>
<evidence type="ECO:0000256" key="2">
    <source>
        <dbReference type="SAM" id="MobiDB-lite"/>
    </source>
</evidence>
<dbReference type="PANTHER" id="PTHR21646">
    <property type="entry name" value="UBIQUITIN CARBOXYL-TERMINAL HYDROLASE"/>
    <property type="match status" value="1"/>
</dbReference>
<dbReference type="STRING" id="40998.A0A2P8A0V3"/>
<feature type="domain" description="Rhodanese" evidence="3">
    <location>
        <begin position="405"/>
        <end position="425"/>
    </location>
</feature>
<dbReference type="Pfam" id="PF00581">
    <property type="entry name" value="Rhodanese"/>
    <property type="match status" value="1"/>
</dbReference>
<accession>A0A2P8A0V3</accession>
<dbReference type="Gene3D" id="3.40.250.10">
    <property type="entry name" value="Rhodanese-like domain"/>
    <property type="match status" value="1"/>
</dbReference>
<dbReference type="AlphaFoldDB" id="A0A2P8A0V3"/>
<dbReference type="InterPro" id="IPR038765">
    <property type="entry name" value="Papain-like_cys_pep_sf"/>
</dbReference>
<dbReference type="PANTHER" id="PTHR21646:SF23">
    <property type="entry name" value="UBIQUITIN CARBOXYL-TERMINAL HYDROLASE USP2"/>
    <property type="match status" value="1"/>
</dbReference>
<feature type="region of interest" description="Disordered" evidence="2">
    <location>
        <begin position="342"/>
        <end position="372"/>
    </location>
</feature>
<name>A0A2P8A0V3_9PEZI</name>
<evidence type="ECO:0000259" key="4">
    <source>
        <dbReference type="PROSITE" id="PS50235"/>
    </source>
</evidence>
<dbReference type="Gene3D" id="3.90.70.10">
    <property type="entry name" value="Cysteine proteinases"/>
    <property type="match status" value="1"/>
</dbReference>
<evidence type="ECO:0000256" key="1">
    <source>
        <dbReference type="ARBA" id="ARBA00009085"/>
    </source>
</evidence>
<keyword evidence="5" id="KW-0378">Hydrolase</keyword>
<feature type="region of interest" description="Disordered" evidence="2">
    <location>
        <begin position="621"/>
        <end position="684"/>
    </location>
</feature>
<feature type="compositionally biased region" description="Polar residues" evidence="2">
    <location>
        <begin position="176"/>
        <end position="196"/>
    </location>
</feature>
<feature type="compositionally biased region" description="Pro residues" evidence="2">
    <location>
        <begin position="661"/>
        <end position="678"/>
    </location>
</feature>
<evidence type="ECO:0000259" key="3">
    <source>
        <dbReference type="PROSITE" id="PS50206"/>
    </source>
</evidence>
<comment type="similarity">
    <text evidence="1">Belongs to the peptidase C19 family.</text>
</comment>
<dbReference type="InterPro" id="IPR036873">
    <property type="entry name" value="Rhodanese-like_dom_sf"/>
</dbReference>
<feature type="compositionally biased region" description="Low complexity" evidence="2">
    <location>
        <begin position="23"/>
        <end position="39"/>
    </location>
</feature>
<dbReference type="EMBL" id="NHZQ01000087">
    <property type="protein sequence ID" value="PSK54097.1"/>
    <property type="molecule type" value="Genomic_DNA"/>
</dbReference>